<keyword evidence="2" id="KW-1185">Reference proteome</keyword>
<gene>
    <name evidence="1" type="ORF">QLQ22_14625</name>
</gene>
<sequence length="114" mass="13061">MINYHNRRFVSVENTANGEVSSKTVFTYKQDGQILSAAYEGGEIVKGTLIGLVKEDGTLEFKYNHVNVNNEIRGGHCFSKPEILSDGRIRLHEQWQWFDRDQTEGESIIEEIVK</sequence>
<evidence type="ECO:0000313" key="2">
    <source>
        <dbReference type="Proteomes" id="UP001226091"/>
    </source>
</evidence>
<proteinExistence type="predicted"/>
<protein>
    <submittedName>
        <fullName evidence="1">N-acetylglutamate synthase</fullName>
    </submittedName>
</protein>
<name>A0ACD4R666_9BACI</name>
<accession>A0ACD4R666</accession>
<evidence type="ECO:0000313" key="1">
    <source>
        <dbReference type="EMBL" id="WHZ55946.1"/>
    </source>
</evidence>
<organism evidence="1 2">
    <name type="scientific">Metabacillus hrfriensis</name>
    <dbReference type="NCBI Taxonomy" id="3048891"/>
    <lineage>
        <taxon>Bacteria</taxon>
        <taxon>Bacillati</taxon>
        <taxon>Bacillota</taxon>
        <taxon>Bacilli</taxon>
        <taxon>Bacillales</taxon>
        <taxon>Bacillaceae</taxon>
        <taxon>Metabacillus</taxon>
    </lineage>
</organism>
<reference evidence="2" key="1">
    <citation type="journal article" date="2025" name="Aquaculture">
        <title>Assessment of the bioflocculant production and safety properties of Metabacillus hrfriensis sp. nov. based on phenotypic and whole-genome sequencing analysis.</title>
        <authorList>
            <person name="Zhang R."/>
            <person name="Zhao Z."/>
            <person name="Luo L."/>
            <person name="Wang S."/>
            <person name="Guo K."/>
            <person name="Xu W."/>
        </authorList>
    </citation>
    <scope>NUCLEOTIDE SEQUENCE [LARGE SCALE GENOMIC DNA]</scope>
    <source>
        <strain evidence="2">CT-WN-B3</strain>
    </source>
</reference>
<dbReference type="Proteomes" id="UP001226091">
    <property type="component" value="Chromosome"/>
</dbReference>
<dbReference type="EMBL" id="CP126116">
    <property type="protein sequence ID" value="WHZ55946.1"/>
    <property type="molecule type" value="Genomic_DNA"/>
</dbReference>